<dbReference type="Proteomes" id="UP001063350">
    <property type="component" value="Chromosome"/>
</dbReference>
<keyword evidence="3" id="KW-1185">Reference proteome</keyword>
<name>A0A915U5L3_9BACT</name>
<evidence type="ECO:0000313" key="3">
    <source>
        <dbReference type="Proteomes" id="UP001063350"/>
    </source>
</evidence>
<dbReference type="InterPro" id="IPR012337">
    <property type="entry name" value="RNaseH-like_sf"/>
</dbReference>
<dbReference type="Gene3D" id="3.30.420.10">
    <property type="entry name" value="Ribonuclease H-like superfamily/Ribonuclease H"/>
    <property type="match status" value="1"/>
</dbReference>
<dbReference type="EMBL" id="AP024233">
    <property type="protein sequence ID" value="BCO09232.1"/>
    <property type="molecule type" value="Genomic_DNA"/>
</dbReference>
<evidence type="ECO:0000313" key="2">
    <source>
        <dbReference type="EMBL" id="BCO09232.1"/>
    </source>
</evidence>
<gene>
    <name evidence="2" type="ORF">GF1_16080</name>
</gene>
<dbReference type="InterPro" id="IPR036397">
    <property type="entry name" value="RNaseH_sf"/>
</dbReference>
<protein>
    <recommendedName>
        <fullName evidence="1">Integrase catalytic domain-containing protein</fullName>
    </recommendedName>
</protein>
<dbReference type="Pfam" id="PF13683">
    <property type="entry name" value="rve_3"/>
    <property type="match status" value="1"/>
</dbReference>
<dbReference type="GO" id="GO:0003676">
    <property type="term" value="F:nucleic acid binding"/>
    <property type="evidence" value="ECO:0007669"/>
    <property type="project" value="InterPro"/>
</dbReference>
<dbReference type="GO" id="GO:0015074">
    <property type="term" value="P:DNA integration"/>
    <property type="evidence" value="ECO:0007669"/>
    <property type="project" value="InterPro"/>
</dbReference>
<sequence>MTEQDVEIILQRAREKFPQAMPRIISDNGPQFIVRDFKEYIRAAGMTHVRTSPFYPQSNGKLERYHKTIKTECIRPKVALFLAEARARIADYIAYTITMNGCTVPSAYIAPQG</sequence>
<reference evidence="2" key="1">
    <citation type="submission" date="2020-12" db="EMBL/GenBank/DDBJ databases">
        <title>Desulfobium dissulfuricans gen. nov., sp. nov., a novel mesophilic, sulfate-reducing bacterium isolated from a deep-sea hydrothermal vent.</title>
        <authorList>
            <person name="Hashimoto Y."/>
            <person name="Tame A."/>
            <person name="Sawayama S."/>
            <person name="Miyazaki J."/>
            <person name="Takai K."/>
            <person name="Nakagawa S."/>
        </authorList>
    </citation>
    <scope>NUCLEOTIDE SEQUENCE</scope>
    <source>
        <strain evidence="2">GF1</strain>
    </source>
</reference>
<dbReference type="KEGG" id="ddu:GF1_16080"/>
<dbReference type="InterPro" id="IPR050951">
    <property type="entry name" value="Retrovirus_Pol_polyprotein"/>
</dbReference>
<proteinExistence type="predicted"/>
<dbReference type="PANTHER" id="PTHR37984">
    <property type="entry name" value="PROTEIN CBG26694"/>
    <property type="match status" value="1"/>
</dbReference>
<dbReference type="SUPFAM" id="SSF53098">
    <property type="entry name" value="Ribonuclease H-like"/>
    <property type="match status" value="1"/>
</dbReference>
<dbReference type="PANTHER" id="PTHR37984:SF5">
    <property type="entry name" value="PROTEIN NYNRIN-LIKE"/>
    <property type="match status" value="1"/>
</dbReference>
<dbReference type="AlphaFoldDB" id="A0A915U5L3"/>
<dbReference type="InterPro" id="IPR001584">
    <property type="entry name" value="Integrase_cat-core"/>
</dbReference>
<accession>A0A915U5L3</accession>
<dbReference type="PROSITE" id="PS50994">
    <property type="entry name" value="INTEGRASE"/>
    <property type="match status" value="1"/>
</dbReference>
<evidence type="ECO:0000259" key="1">
    <source>
        <dbReference type="PROSITE" id="PS50994"/>
    </source>
</evidence>
<organism evidence="2 3">
    <name type="scientific">Desulfolithobacter dissulfuricans</name>
    <dbReference type="NCBI Taxonomy" id="2795293"/>
    <lineage>
        <taxon>Bacteria</taxon>
        <taxon>Pseudomonadati</taxon>
        <taxon>Thermodesulfobacteriota</taxon>
        <taxon>Desulfobulbia</taxon>
        <taxon>Desulfobulbales</taxon>
        <taxon>Desulfobulbaceae</taxon>
        <taxon>Desulfolithobacter</taxon>
    </lineage>
</organism>
<feature type="domain" description="Integrase catalytic" evidence="1">
    <location>
        <begin position="1"/>
        <end position="113"/>
    </location>
</feature>